<dbReference type="RefSeq" id="WP_123521054.1">
    <property type="nucleotide sequence ID" value="NZ_JBHLWF010000031.1"/>
</dbReference>
<dbReference type="Proteomes" id="UP000294599">
    <property type="component" value="Unassembled WGS sequence"/>
</dbReference>
<keyword evidence="1" id="KW-0812">Transmembrane</keyword>
<evidence type="ECO:0000256" key="1">
    <source>
        <dbReference type="SAM" id="Phobius"/>
    </source>
</evidence>
<gene>
    <name evidence="2" type="ORF">EDC25_106149</name>
</gene>
<name>A0A4R3LI07_9GAMM</name>
<keyword evidence="1" id="KW-0472">Membrane</keyword>
<keyword evidence="3" id="KW-1185">Reference proteome</keyword>
<evidence type="ECO:0000313" key="3">
    <source>
        <dbReference type="Proteomes" id="UP000294599"/>
    </source>
</evidence>
<feature type="transmembrane region" description="Helical" evidence="1">
    <location>
        <begin position="47"/>
        <end position="65"/>
    </location>
</feature>
<dbReference type="AlphaFoldDB" id="A0A4R3LI07"/>
<comment type="caution">
    <text evidence="2">The sequence shown here is derived from an EMBL/GenBank/DDBJ whole genome shotgun (WGS) entry which is preliminary data.</text>
</comment>
<accession>A0A4R3LI07</accession>
<organism evidence="2 3">
    <name type="scientific">Pseudofulvimonas gallinarii</name>
    <dbReference type="NCBI Taxonomy" id="634155"/>
    <lineage>
        <taxon>Bacteria</taxon>
        <taxon>Pseudomonadati</taxon>
        <taxon>Pseudomonadota</taxon>
        <taxon>Gammaproteobacteria</taxon>
        <taxon>Lysobacterales</taxon>
        <taxon>Rhodanobacteraceae</taxon>
        <taxon>Pseudofulvimonas</taxon>
    </lineage>
</organism>
<protein>
    <recommendedName>
        <fullName evidence="4">Major facilitator superfamily (MFS) profile domain-containing protein</fullName>
    </recommendedName>
</protein>
<sequence>MRRPEPSGPGLRRVLALVLSRAAAGLGGALAGMGLVHLVLAGNPWGLALMVPGLLLFLVGIRQAARLSGPR</sequence>
<evidence type="ECO:0008006" key="4">
    <source>
        <dbReference type="Google" id="ProtNLM"/>
    </source>
</evidence>
<evidence type="ECO:0000313" key="2">
    <source>
        <dbReference type="EMBL" id="TCS99310.1"/>
    </source>
</evidence>
<proteinExistence type="predicted"/>
<keyword evidence="1" id="KW-1133">Transmembrane helix</keyword>
<dbReference type="EMBL" id="SMAF01000006">
    <property type="protein sequence ID" value="TCS99310.1"/>
    <property type="molecule type" value="Genomic_DNA"/>
</dbReference>
<reference evidence="2 3" key="1">
    <citation type="submission" date="2019-03" db="EMBL/GenBank/DDBJ databases">
        <title>Genomic Encyclopedia of Type Strains, Phase IV (KMG-IV): sequencing the most valuable type-strain genomes for metagenomic binning, comparative biology and taxonomic classification.</title>
        <authorList>
            <person name="Goeker M."/>
        </authorList>
    </citation>
    <scope>NUCLEOTIDE SEQUENCE [LARGE SCALE GENOMIC DNA]</scope>
    <source>
        <strain evidence="2 3">DSM 21944</strain>
    </source>
</reference>